<keyword evidence="7" id="KW-1185">Reference proteome</keyword>
<protein>
    <submittedName>
        <fullName evidence="6">Universal stress protein</fullName>
    </submittedName>
</protein>
<dbReference type="PANTHER" id="PTHR46268">
    <property type="entry name" value="STRESS RESPONSE PROTEIN NHAX"/>
    <property type="match status" value="1"/>
</dbReference>
<dbReference type="PANTHER" id="PTHR46268:SF23">
    <property type="entry name" value="UNIVERSAL STRESS PROTEIN A-RELATED"/>
    <property type="match status" value="1"/>
</dbReference>
<dbReference type="Pfam" id="PF00582">
    <property type="entry name" value="Usp"/>
    <property type="match status" value="2"/>
</dbReference>
<organism evidence="6 7">
    <name type="scientific">Ramlibacter alkalitolerans</name>
    <dbReference type="NCBI Taxonomy" id="2039631"/>
    <lineage>
        <taxon>Bacteria</taxon>
        <taxon>Pseudomonadati</taxon>
        <taxon>Pseudomonadota</taxon>
        <taxon>Betaproteobacteria</taxon>
        <taxon>Burkholderiales</taxon>
        <taxon>Comamonadaceae</taxon>
        <taxon>Ramlibacter</taxon>
    </lineage>
</organism>
<dbReference type="Proteomes" id="UP000622707">
    <property type="component" value="Unassembled WGS sequence"/>
</dbReference>
<feature type="domain" description="UspA" evidence="5">
    <location>
        <begin position="133"/>
        <end position="274"/>
    </location>
</feature>
<comment type="subunit">
    <text evidence="3">Homodimer.</text>
</comment>
<dbReference type="InterPro" id="IPR014729">
    <property type="entry name" value="Rossmann-like_a/b/a_fold"/>
</dbReference>
<sequence length="309" mass="33800">MNIKSILVVTDLSARENVAVQRAWQLADTHRASVRLMYVPPHGQKALPAAASRLANAARQLEETMELRVRTAPIESGKLEDLVSQAQGTDLVVLPHRHERSTAAFFRGQPVLRLLRRLQRPVLVVRQARGASYERVLVAVDFSAASEALVKLAAGLATSAELEIFHAISTLDESKLRSAEAPEHAVRAYRERCLQHARERIVSLTDSFDTRRNRVLTAIGRGDPGRQTVIQQEHTGADLVVLGKKRTTAWEDFFCGSVAHRVLSWGTSDVLVVPDGCLSATAPHAARRLASAVGKNTALPVPAAARRMS</sequence>
<accession>A0ABS1JT86</accession>
<dbReference type="CDD" id="cd00293">
    <property type="entry name" value="USP-like"/>
    <property type="match status" value="1"/>
</dbReference>
<name>A0ABS1JT86_9BURK</name>
<evidence type="ECO:0000256" key="2">
    <source>
        <dbReference type="ARBA" id="ARBA00008791"/>
    </source>
</evidence>
<evidence type="ECO:0000256" key="3">
    <source>
        <dbReference type="ARBA" id="ARBA00011738"/>
    </source>
</evidence>
<dbReference type="PRINTS" id="PR01438">
    <property type="entry name" value="UNVRSLSTRESS"/>
</dbReference>
<dbReference type="SUPFAM" id="SSF52402">
    <property type="entry name" value="Adenine nucleotide alpha hydrolases-like"/>
    <property type="match status" value="2"/>
</dbReference>
<evidence type="ECO:0000313" key="7">
    <source>
        <dbReference type="Proteomes" id="UP000622707"/>
    </source>
</evidence>
<comment type="caution">
    <text evidence="6">The sequence shown here is derived from an EMBL/GenBank/DDBJ whole genome shotgun (WGS) entry which is preliminary data.</text>
</comment>
<evidence type="ECO:0000256" key="1">
    <source>
        <dbReference type="ARBA" id="ARBA00004496"/>
    </source>
</evidence>
<feature type="domain" description="UspA" evidence="5">
    <location>
        <begin position="3"/>
        <end position="126"/>
    </location>
</feature>
<dbReference type="EMBL" id="JAEQND010000012">
    <property type="protein sequence ID" value="MBL0427489.1"/>
    <property type="molecule type" value="Genomic_DNA"/>
</dbReference>
<comment type="similarity">
    <text evidence="2">Belongs to the universal stress protein A family.</text>
</comment>
<reference evidence="6 7" key="1">
    <citation type="journal article" date="2017" name="Int. J. Syst. Evol. Microbiol.">
        <title>Ramlibacter alkalitolerans sp. nov., alkali-tolerant bacterium isolated from soil of ginseng.</title>
        <authorList>
            <person name="Lee D.H."/>
            <person name="Cha C.J."/>
        </authorList>
    </citation>
    <scope>NUCLEOTIDE SEQUENCE [LARGE SCALE GENOMIC DNA]</scope>
    <source>
        <strain evidence="6 7">KACC 19305</strain>
    </source>
</reference>
<evidence type="ECO:0000259" key="5">
    <source>
        <dbReference type="Pfam" id="PF00582"/>
    </source>
</evidence>
<proteinExistence type="inferred from homology"/>
<evidence type="ECO:0000313" key="6">
    <source>
        <dbReference type="EMBL" id="MBL0427489.1"/>
    </source>
</evidence>
<evidence type="ECO:0000256" key="4">
    <source>
        <dbReference type="ARBA" id="ARBA00022490"/>
    </source>
</evidence>
<dbReference type="InterPro" id="IPR006016">
    <property type="entry name" value="UspA"/>
</dbReference>
<dbReference type="Gene3D" id="3.40.50.620">
    <property type="entry name" value="HUPs"/>
    <property type="match status" value="2"/>
</dbReference>
<keyword evidence="4" id="KW-0963">Cytoplasm</keyword>
<gene>
    <name evidence="6" type="ORF">JI746_20415</name>
</gene>
<dbReference type="RefSeq" id="WP_201692122.1">
    <property type="nucleotide sequence ID" value="NZ_JAEQND010000012.1"/>
</dbReference>
<comment type="subcellular location">
    <subcellularLocation>
        <location evidence="1">Cytoplasm</location>
    </subcellularLocation>
</comment>
<dbReference type="InterPro" id="IPR006015">
    <property type="entry name" value="Universal_stress_UspA"/>
</dbReference>